<dbReference type="Gene3D" id="1.20.1720.10">
    <property type="entry name" value="Multidrug resistance protein D"/>
    <property type="match status" value="1"/>
</dbReference>
<feature type="transmembrane region" description="Helical" evidence="8">
    <location>
        <begin position="252"/>
        <end position="271"/>
    </location>
</feature>
<evidence type="ECO:0000256" key="7">
    <source>
        <dbReference type="ARBA" id="ARBA00023136"/>
    </source>
</evidence>
<sequence>MSRAERAPLAVWITVLALLTSIAPLATDMYLPALPRVVDDLGTTASGVQLTLTAFLVGLALGQLVIGPLSDARGRRPLLLAGAVVCALAGVAVALSPSIGFMVGARFVQGFAGAAGIVLARAVIVDRTTGRRTAQLFTLMMAINGVAPVVAPLVGSGLVDGIGWRGIFVVLAGLAVLMLVGVLAAVPETLPVERRRTGGLRRTVTDIGAVLRRAPYVSWTLVLALSFSTMFAYISGSSFVLQDVLGLSTAGYAAAFAANAGGLVLTSVLGARWDVEPRRKATIGVAILVTGAAALLVVTLLGSPTWPVLGLLFVAVSSLGLVMGNATALATTHVRDVAGTGSALLGALQFGLGAAVSPLVGSSAVTMAAVMVGASALATVALLVARRVTVDEPEPVVATAA</sequence>
<feature type="transmembrane region" description="Helical" evidence="8">
    <location>
        <begin position="166"/>
        <end position="186"/>
    </location>
</feature>
<dbReference type="PROSITE" id="PS50850">
    <property type="entry name" value="MFS"/>
    <property type="match status" value="1"/>
</dbReference>
<evidence type="ECO:0000313" key="11">
    <source>
        <dbReference type="Proteomes" id="UP000505377"/>
    </source>
</evidence>
<feature type="transmembrane region" description="Helical" evidence="8">
    <location>
        <begin position="283"/>
        <end position="302"/>
    </location>
</feature>
<dbReference type="CDD" id="cd17320">
    <property type="entry name" value="MFS_MdfA_MDR_like"/>
    <property type="match status" value="1"/>
</dbReference>
<dbReference type="Pfam" id="PF07690">
    <property type="entry name" value="MFS_1"/>
    <property type="match status" value="1"/>
</dbReference>
<keyword evidence="11" id="KW-1185">Reference proteome</keyword>
<dbReference type="KEGG" id="pbro:HOP40_09780"/>
<evidence type="ECO:0000259" key="9">
    <source>
        <dbReference type="PROSITE" id="PS50850"/>
    </source>
</evidence>
<dbReference type="SUPFAM" id="SSF103473">
    <property type="entry name" value="MFS general substrate transporter"/>
    <property type="match status" value="1"/>
</dbReference>
<dbReference type="InterPro" id="IPR004812">
    <property type="entry name" value="Efflux_drug-R_Bcr/CmlA"/>
</dbReference>
<dbReference type="PANTHER" id="PTHR23502">
    <property type="entry name" value="MAJOR FACILITATOR SUPERFAMILY"/>
    <property type="match status" value="1"/>
</dbReference>
<name>A0A6M6JGL0_9PSEU</name>
<evidence type="ECO:0000256" key="3">
    <source>
        <dbReference type="ARBA" id="ARBA00022448"/>
    </source>
</evidence>
<evidence type="ECO:0000256" key="2">
    <source>
        <dbReference type="ARBA" id="ARBA00006236"/>
    </source>
</evidence>
<keyword evidence="6 8" id="KW-1133">Transmembrane helix</keyword>
<gene>
    <name evidence="10" type="ORF">HOP40_09780</name>
</gene>
<dbReference type="RefSeq" id="WP_172156892.1">
    <property type="nucleotide sequence ID" value="NZ_CP053564.1"/>
</dbReference>
<evidence type="ECO:0000256" key="8">
    <source>
        <dbReference type="SAM" id="Phobius"/>
    </source>
</evidence>
<dbReference type="GO" id="GO:1990961">
    <property type="term" value="P:xenobiotic detoxification by transmembrane export across the plasma membrane"/>
    <property type="evidence" value="ECO:0007669"/>
    <property type="project" value="InterPro"/>
</dbReference>
<evidence type="ECO:0000256" key="6">
    <source>
        <dbReference type="ARBA" id="ARBA00022989"/>
    </source>
</evidence>
<feature type="domain" description="Major facilitator superfamily (MFS) profile" evidence="9">
    <location>
        <begin position="12"/>
        <end position="393"/>
    </location>
</feature>
<dbReference type="InterPro" id="IPR020846">
    <property type="entry name" value="MFS_dom"/>
</dbReference>
<keyword evidence="5 8" id="KW-0812">Transmembrane</keyword>
<accession>A0A6M6JGL0</accession>
<dbReference type="Proteomes" id="UP000505377">
    <property type="component" value="Chromosome"/>
</dbReference>
<dbReference type="AlphaFoldDB" id="A0A6M6JGL0"/>
<dbReference type="PANTHER" id="PTHR23502:SF132">
    <property type="entry name" value="POLYAMINE TRANSPORTER 2-RELATED"/>
    <property type="match status" value="1"/>
</dbReference>
<dbReference type="GO" id="GO:0005886">
    <property type="term" value="C:plasma membrane"/>
    <property type="evidence" value="ECO:0007669"/>
    <property type="project" value="UniProtKB-SubCell"/>
</dbReference>
<evidence type="ECO:0000313" key="10">
    <source>
        <dbReference type="EMBL" id="QJY46057.1"/>
    </source>
</evidence>
<feature type="transmembrane region" description="Helical" evidence="8">
    <location>
        <begin position="136"/>
        <end position="154"/>
    </location>
</feature>
<organism evidence="10 11">
    <name type="scientific">Pseudonocardia broussonetiae</name>
    <dbReference type="NCBI Taxonomy" id="2736640"/>
    <lineage>
        <taxon>Bacteria</taxon>
        <taxon>Bacillati</taxon>
        <taxon>Actinomycetota</taxon>
        <taxon>Actinomycetes</taxon>
        <taxon>Pseudonocardiales</taxon>
        <taxon>Pseudonocardiaceae</taxon>
        <taxon>Pseudonocardia</taxon>
    </lineage>
</organism>
<reference evidence="10 11" key="1">
    <citation type="submission" date="2020-05" db="EMBL/GenBank/DDBJ databases">
        <authorList>
            <person name="Mo P."/>
        </authorList>
    </citation>
    <scope>NUCLEOTIDE SEQUENCE [LARGE SCALE GENOMIC DNA]</scope>
    <source>
        <strain evidence="10 11">Gen01</strain>
    </source>
</reference>
<comment type="subcellular location">
    <subcellularLocation>
        <location evidence="1">Cell membrane</location>
        <topology evidence="1">Multi-pass membrane protein</topology>
    </subcellularLocation>
</comment>
<dbReference type="InterPro" id="IPR036259">
    <property type="entry name" value="MFS_trans_sf"/>
</dbReference>
<dbReference type="GO" id="GO:0042910">
    <property type="term" value="F:xenobiotic transmembrane transporter activity"/>
    <property type="evidence" value="ECO:0007669"/>
    <property type="project" value="InterPro"/>
</dbReference>
<feature type="transmembrane region" description="Helical" evidence="8">
    <location>
        <begin position="216"/>
        <end position="240"/>
    </location>
</feature>
<dbReference type="PRINTS" id="PR01036">
    <property type="entry name" value="TCRTETB"/>
</dbReference>
<feature type="transmembrane region" description="Helical" evidence="8">
    <location>
        <begin position="342"/>
        <end position="360"/>
    </location>
</feature>
<evidence type="ECO:0000256" key="1">
    <source>
        <dbReference type="ARBA" id="ARBA00004651"/>
    </source>
</evidence>
<feature type="transmembrane region" description="Helical" evidence="8">
    <location>
        <begin position="7"/>
        <end position="27"/>
    </location>
</feature>
<feature type="transmembrane region" description="Helical" evidence="8">
    <location>
        <begin position="308"/>
        <end position="330"/>
    </location>
</feature>
<protein>
    <submittedName>
        <fullName evidence="10">Multidrug effflux MFS transporter</fullName>
    </submittedName>
</protein>
<comment type="similarity">
    <text evidence="2">Belongs to the major facilitator superfamily. Bcr/CmlA family.</text>
</comment>
<feature type="transmembrane region" description="Helical" evidence="8">
    <location>
        <begin position="78"/>
        <end position="101"/>
    </location>
</feature>
<evidence type="ECO:0000256" key="5">
    <source>
        <dbReference type="ARBA" id="ARBA00022692"/>
    </source>
</evidence>
<feature type="transmembrane region" description="Helical" evidence="8">
    <location>
        <begin position="107"/>
        <end position="124"/>
    </location>
</feature>
<evidence type="ECO:0000256" key="4">
    <source>
        <dbReference type="ARBA" id="ARBA00022475"/>
    </source>
</evidence>
<dbReference type="InterPro" id="IPR011701">
    <property type="entry name" value="MFS"/>
</dbReference>
<proteinExistence type="inferred from homology"/>
<feature type="transmembrane region" description="Helical" evidence="8">
    <location>
        <begin position="47"/>
        <end position="66"/>
    </location>
</feature>
<keyword evidence="4" id="KW-1003">Cell membrane</keyword>
<keyword evidence="7 8" id="KW-0472">Membrane</keyword>
<keyword evidence="3" id="KW-0813">Transport</keyword>
<feature type="transmembrane region" description="Helical" evidence="8">
    <location>
        <begin position="366"/>
        <end position="385"/>
    </location>
</feature>
<dbReference type="EMBL" id="CP053564">
    <property type="protein sequence ID" value="QJY46057.1"/>
    <property type="molecule type" value="Genomic_DNA"/>
</dbReference>
<dbReference type="NCBIfam" id="TIGR00710">
    <property type="entry name" value="efflux_Bcr_CflA"/>
    <property type="match status" value="1"/>
</dbReference>